<dbReference type="GO" id="GO:0006508">
    <property type="term" value="P:proteolysis"/>
    <property type="evidence" value="ECO:0007669"/>
    <property type="project" value="UniProtKB-KW"/>
</dbReference>
<dbReference type="GO" id="GO:0004175">
    <property type="term" value="F:endopeptidase activity"/>
    <property type="evidence" value="ECO:0007669"/>
    <property type="project" value="UniProtKB-ARBA"/>
</dbReference>
<dbReference type="OrthoDB" id="5525190at2"/>
<keyword evidence="1" id="KW-0472">Membrane</keyword>
<dbReference type="RefSeq" id="WP_126620125.1">
    <property type="nucleotide sequence ID" value="NZ_CP034563.1"/>
</dbReference>
<dbReference type="GO" id="GO:0080120">
    <property type="term" value="P:CAAX-box protein maturation"/>
    <property type="evidence" value="ECO:0007669"/>
    <property type="project" value="UniProtKB-ARBA"/>
</dbReference>
<feature type="domain" description="CAAX prenyl protease 2/Lysostaphin resistance protein A-like" evidence="2">
    <location>
        <begin position="229"/>
        <end position="299"/>
    </location>
</feature>
<keyword evidence="4" id="KW-1185">Reference proteome</keyword>
<keyword evidence="3" id="KW-0645">Protease</keyword>
<dbReference type="InterPro" id="IPR003675">
    <property type="entry name" value="Rce1/LyrA-like_dom"/>
</dbReference>
<evidence type="ECO:0000259" key="2">
    <source>
        <dbReference type="Pfam" id="PF02517"/>
    </source>
</evidence>
<keyword evidence="1" id="KW-1133">Transmembrane helix</keyword>
<feature type="transmembrane region" description="Helical" evidence="1">
    <location>
        <begin position="269"/>
        <end position="286"/>
    </location>
</feature>
<dbReference type="EMBL" id="CP034563">
    <property type="protein sequence ID" value="AZQ65425.1"/>
    <property type="molecule type" value="Genomic_DNA"/>
</dbReference>
<feature type="transmembrane region" description="Helical" evidence="1">
    <location>
        <begin position="167"/>
        <end position="185"/>
    </location>
</feature>
<protein>
    <submittedName>
        <fullName evidence="3">CPBP family intramembrane metalloprotease</fullName>
    </submittedName>
</protein>
<evidence type="ECO:0000313" key="3">
    <source>
        <dbReference type="EMBL" id="AZQ65425.1"/>
    </source>
</evidence>
<feature type="transmembrane region" description="Helical" evidence="1">
    <location>
        <begin position="130"/>
        <end position="147"/>
    </location>
</feature>
<reference evidence="3 4" key="1">
    <citation type="submission" date="2018-12" db="EMBL/GenBank/DDBJ databases">
        <title>Flammeovirga pectinis sp. nov., isolated from the gut of the Korean scallop, Patinopecten yessoensis.</title>
        <authorList>
            <person name="Bae J.-W."/>
            <person name="Jeong Y.-S."/>
            <person name="Kang W."/>
        </authorList>
    </citation>
    <scope>NUCLEOTIDE SEQUENCE [LARGE SCALE GENOMIC DNA]</scope>
    <source>
        <strain evidence="3 4">L12M1</strain>
    </source>
</reference>
<proteinExistence type="predicted"/>
<evidence type="ECO:0000256" key="1">
    <source>
        <dbReference type="SAM" id="Phobius"/>
    </source>
</evidence>
<accession>A0A3Q9FVC2</accession>
<gene>
    <name evidence="3" type="ORF">EI427_24760</name>
</gene>
<evidence type="ECO:0000313" key="4">
    <source>
        <dbReference type="Proteomes" id="UP000267268"/>
    </source>
</evidence>
<feature type="transmembrane region" description="Helical" evidence="1">
    <location>
        <begin position="88"/>
        <end position="110"/>
    </location>
</feature>
<dbReference type="Proteomes" id="UP000267268">
    <property type="component" value="Chromosome 2"/>
</dbReference>
<keyword evidence="1" id="KW-0812">Transmembrane</keyword>
<feature type="transmembrane region" description="Helical" evidence="1">
    <location>
        <begin position="20"/>
        <end position="38"/>
    </location>
</feature>
<sequence>MKLILTYFKDFQRDYYTKKFIAALLIIGCGLLAFNYSLDFEDSYIDKFARTIFHTIGFFIYHYSAYFLVLLGIHFTTNRKVLHQSKSFWIKLTLAMLILAISRSFYYHIYIADLFDGVTKLYISRVMTKFRKLSLIFLLVGGVYWLFDRNKGLHFYGLDFKAKNLKIYVILLACMVPIIAGASFLDGFQKFYPFYKKSGGALMAQVYHLPEWIFVTIYETVYASEFISVELFFRGFLILGFTKYLGKDVVIPMAFTYAVYHFGKPMGEAISSIFGGYILGVISYYSKNLWGGVFLHVGIALLMELFAYLHM</sequence>
<dbReference type="AlphaFoldDB" id="A0A3Q9FVC2"/>
<dbReference type="KEGG" id="fll:EI427_24760"/>
<dbReference type="Pfam" id="PF02517">
    <property type="entry name" value="Rce1-like"/>
    <property type="match status" value="1"/>
</dbReference>
<keyword evidence="3" id="KW-0378">Hydrolase</keyword>
<feature type="transmembrane region" description="Helical" evidence="1">
    <location>
        <begin position="293"/>
        <end position="310"/>
    </location>
</feature>
<dbReference type="GO" id="GO:0008237">
    <property type="term" value="F:metallopeptidase activity"/>
    <property type="evidence" value="ECO:0007669"/>
    <property type="project" value="UniProtKB-KW"/>
</dbReference>
<keyword evidence="3" id="KW-0482">Metalloprotease</keyword>
<feature type="transmembrane region" description="Helical" evidence="1">
    <location>
        <begin position="58"/>
        <end position="76"/>
    </location>
</feature>
<name>A0A3Q9FVC2_9BACT</name>
<organism evidence="3 4">
    <name type="scientific">Flammeovirga pectinis</name>
    <dbReference type="NCBI Taxonomy" id="2494373"/>
    <lineage>
        <taxon>Bacteria</taxon>
        <taxon>Pseudomonadati</taxon>
        <taxon>Bacteroidota</taxon>
        <taxon>Cytophagia</taxon>
        <taxon>Cytophagales</taxon>
        <taxon>Flammeovirgaceae</taxon>
        <taxon>Flammeovirga</taxon>
    </lineage>
</organism>